<keyword evidence="5" id="KW-1003">Cell membrane</keyword>
<proteinExistence type="inferred from homology"/>
<keyword evidence="7 12" id="KW-0812">Transmembrane</keyword>
<keyword evidence="8 12" id="KW-1133">Transmembrane helix</keyword>
<protein>
    <recommendedName>
        <fullName evidence="11">sn-glycerol-3-phosphate transport system permease protein UgpA</fullName>
    </recommendedName>
</protein>
<evidence type="ECO:0000256" key="10">
    <source>
        <dbReference type="ARBA" id="ARBA00037054"/>
    </source>
</evidence>
<dbReference type="PROSITE" id="PS50928">
    <property type="entry name" value="ABC_TM1"/>
    <property type="match status" value="1"/>
</dbReference>
<evidence type="ECO:0000313" key="15">
    <source>
        <dbReference type="Proteomes" id="UP000246073"/>
    </source>
</evidence>
<feature type="transmembrane region" description="Helical" evidence="12">
    <location>
        <begin position="166"/>
        <end position="190"/>
    </location>
</feature>
<evidence type="ECO:0000256" key="2">
    <source>
        <dbReference type="ARBA" id="ARBA00009306"/>
    </source>
</evidence>
<feature type="transmembrane region" description="Helical" evidence="12">
    <location>
        <begin position="211"/>
        <end position="230"/>
    </location>
</feature>
<feature type="transmembrane region" description="Helical" evidence="12">
    <location>
        <begin position="277"/>
        <end position="297"/>
    </location>
</feature>
<comment type="subcellular location">
    <subcellularLocation>
        <location evidence="1">Cell inner membrane</location>
        <topology evidence="1">Multi-pass membrane protein</topology>
    </subcellularLocation>
    <subcellularLocation>
        <location evidence="12">Cell membrane</location>
        <topology evidence="12">Multi-pass membrane protein</topology>
    </subcellularLocation>
</comment>
<keyword evidence="6" id="KW-0997">Cell inner membrane</keyword>
<keyword evidence="4 12" id="KW-0813">Transport</keyword>
<evidence type="ECO:0000256" key="4">
    <source>
        <dbReference type="ARBA" id="ARBA00022448"/>
    </source>
</evidence>
<comment type="function">
    <text evidence="10">Part of the ABC transporter complex UgpBAEC involved in sn-glycerol-3-phosphate (G3P) import. Probably responsible for the translocation of the substrate across the membrane.</text>
</comment>
<keyword evidence="9 12" id="KW-0472">Membrane</keyword>
<dbReference type="CDD" id="cd06261">
    <property type="entry name" value="TM_PBP2"/>
    <property type="match status" value="1"/>
</dbReference>
<evidence type="ECO:0000256" key="3">
    <source>
        <dbReference type="ARBA" id="ARBA00011557"/>
    </source>
</evidence>
<evidence type="ECO:0000256" key="12">
    <source>
        <dbReference type="RuleBase" id="RU363032"/>
    </source>
</evidence>
<dbReference type="PANTHER" id="PTHR43227">
    <property type="entry name" value="BLL4140 PROTEIN"/>
    <property type="match status" value="1"/>
</dbReference>
<evidence type="ECO:0000313" key="14">
    <source>
        <dbReference type="EMBL" id="SPL63324.1"/>
    </source>
</evidence>
<dbReference type="GO" id="GO:0005886">
    <property type="term" value="C:plasma membrane"/>
    <property type="evidence" value="ECO:0007669"/>
    <property type="project" value="UniProtKB-SubCell"/>
</dbReference>
<evidence type="ECO:0000256" key="9">
    <source>
        <dbReference type="ARBA" id="ARBA00023136"/>
    </source>
</evidence>
<dbReference type="Pfam" id="PF00528">
    <property type="entry name" value="BPD_transp_1"/>
    <property type="match status" value="1"/>
</dbReference>
<evidence type="ECO:0000256" key="8">
    <source>
        <dbReference type="ARBA" id="ARBA00022989"/>
    </source>
</evidence>
<evidence type="ECO:0000256" key="7">
    <source>
        <dbReference type="ARBA" id="ARBA00022692"/>
    </source>
</evidence>
<evidence type="ECO:0000259" key="13">
    <source>
        <dbReference type="PROSITE" id="PS50928"/>
    </source>
</evidence>
<feature type="transmembrane region" description="Helical" evidence="12">
    <location>
        <begin position="21"/>
        <end position="43"/>
    </location>
</feature>
<name>A0A2P9HGV0_9HYPH</name>
<dbReference type="AlphaFoldDB" id="A0A2P9HGV0"/>
<organism evidence="14 15">
    <name type="scientific">Ochrobactrum soli</name>
    <dbReference type="NCBI Taxonomy" id="2448455"/>
    <lineage>
        <taxon>Bacteria</taxon>
        <taxon>Pseudomonadati</taxon>
        <taxon>Pseudomonadota</taxon>
        <taxon>Alphaproteobacteria</taxon>
        <taxon>Hyphomicrobiales</taxon>
        <taxon>Brucellaceae</taxon>
        <taxon>Brucella/Ochrobactrum group</taxon>
        <taxon>Ochrobactrum</taxon>
    </lineage>
</organism>
<accession>A0A2P9HGV0</accession>
<feature type="transmembrane region" description="Helical" evidence="12">
    <location>
        <begin position="118"/>
        <end position="138"/>
    </location>
</feature>
<dbReference type="PANTHER" id="PTHR43227:SF9">
    <property type="entry name" value="SN-GLYCEROL-3-PHOSPHATE TRANSPORT SYSTEM PERMEASE PROTEIN UGPA"/>
    <property type="match status" value="1"/>
</dbReference>
<reference evidence="15" key="1">
    <citation type="submission" date="2017-12" db="EMBL/GenBank/DDBJ databases">
        <authorList>
            <person name="Diaz M."/>
        </authorList>
    </citation>
    <scope>NUCLEOTIDE SEQUENCE [LARGE SCALE GENOMIC DNA]</scope>
    <source>
        <strain evidence="15">FI11154</strain>
    </source>
</reference>
<dbReference type="Gene3D" id="1.10.3720.10">
    <property type="entry name" value="MetI-like"/>
    <property type="match status" value="1"/>
</dbReference>
<evidence type="ECO:0000256" key="1">
    <source>
        <dbReference type="ARBA" id="ARBA00004429"/>
    </source>
</evidence>
<dbReference type="InterPro" id="IPR000515">
    <property type="entry name" value="MetI-like"/>
</dbReference>
<evidence type="ECO:0000256" key="5">
    <source>
        <dbReference type="ARBA" id="ARBA00022475"/>
    </source>
</evidence>
<evidence type="ECO:0000256" key="11">
    <source>
        <dbReference type="ARBA" id="ARBA00040780"/>
    </source>
</evidence>
<evidence type="ECO:0000256" key="6">
    <source>
        <dbReference type="ARBA" id="ARBA00022519"/>
    </source>
</evidence>
<feature type="transmembrane region" description="Helical" evidence="12">
    <location>
        <begin position="85"/>
        <end position="106"/>
    </location>
</feature>
<dbReference type="Proteomes" id="UP000246073">
    <property type="component" value="Unassembled WGS sequence"/>
</dbReference>
<dbReference type="InterPro" id="IPR035906">
    <property type="entry name" value="MetI-like_sf"/>
</dbReference>
<comment type="similarity">
    <text evidence="2 12">Belongs to the binding-protein-dependent transport system permease family.</text>
</comment>
<gene>
    <name evidence="14" type="ORF">OHAE_3256</name>
</gene>
<dbReference type="SUPFAM" id="SSF161098">
    <property type="entry name" value="MetI-like"/>
    <property type="match status" value="1"/>
</dbReference>
<dbReference type="NCBIfam" id="NF007852">
    <property type="entry name" value="PRK10561.1"/>
    <property type="match status" value="1"/>
</dbReference>
<comment type="subunit">
    <text evidence="3">The complex is composed of two ATP-binding proteins (UgpC), two transmembrane proteins (UgpA and UgpE) and a solute-binding protein (UgpB).</text>
</comment>
<feature type="domain" description="ABC transmembrane type-1" evidence="13">
    <location>
        <begin position="77"/>
        <end position="293"/>
    </location>
</feature>
<dbReference type="EMBL" id="OOFM01000004">
    <property type="protein sequence ID" value="SPL63324.1"/>
    <property type="molecule type" value="Genomic_DNA"/>
</dbReference>
<dbReference type="InterPro" id="IPR050809">
    <property type="entry name" value="UgpAE/MalFG_permease"/>
</dbReference>
<dbReference type="GO" id="GO:0055085">
    <property type="term" value="P:transmembrane transport"/>
    <property type="evidence" value="ECO:0007669"/>
    <property type="project" value="InterPro"/>
</dbReference>
<sequence>MGGFVSCKEIAVQKVTFPNKILPYFLLAPQIALTLVFFFWPASQAIYQSFMREDAFGLKSTFVGLANFSAVLSDPNYLHSFRVTIVFNVLTAFVAMGAALLLATAADRVIRGKTFYRTLLIWPYAVAPAVAGMLWLFMFNPAMGTLAYILRRNGIAWDPLLDGNQAMGLVVFAAAWKQISYNFLFFVAGLQAIPKSLIEAAAIDGARGARRFWTIVFPLLAPTSFFLLVVNTTYAFFDTFGIIHAVTGGGPAKATETLVYKVYNDGFVNLNLGSSSAQSVILMAIVIALTAFQFRFVEKRVHYS</sequence>